<evidence type="ECO:0000313" key="2">
    <source>
        <dbReference type="EMBL" id="CDR06724.1"/>
    </source>
</evidence>
<dbReference type="AlphaFoldDB" id="A0A060ZLV9"/>
<name>A0A060ZLV9_9ACTN</name>
<protein>
    <submittedName>
        <fullName evidence="2">Uncharacterized protein</fullName>
    </submittedName>
</protein>
<organism evidence="2">
    <name type="scientific">Streptomyces iranensis</name>
    <dbReference type="NCBI Taxonomy" id="576784"/>
    <lineage>
        <taxon>Bacteria</taxon>
        <taxon>Bacillati</taxon>
        <taxon>Actinomycetota</taxon>
        <taxon>Actinomycetes</taxon>
        <taxon>Kitasatosporales</taxon>
        <taxon>Streptomycetaceae</taxon>
        <taxon>Streptomyces</taxon>
        <taxon>Streptomyces violaceusniger group</taxon>
    </lineage>
</organism>
<dbReference type="PATRIC" id="fig|576784.4.peg.3571"/>
<keyword evidence="1" id="KW-0472">Membrane</keyword>
<proteinExistence type="predicted"/>
<feature type="transmembrane region" description="Helical" evidence="1">
    <location>
        <begin position="33"/>
        <end position="58"/>
    </location>
</feature>
<sequence>MAAGARSAAAAAVRAGSEAPVDPAVLAVLADPAVLVAAVDLAVLVAAVVPVVPAVLVAGAVPAVSGPLTACAP</sequence>
<reference evidence="2" key="1">
    <citation type="submission" date="2014-05" db="EMBL/GenBank/DDBJ databases">
        <authorList>
            <person name="Horn Fabian"/>
        </authorList>
    </citation>
    <scope>NUCLEOTIDE SEQUENCE</scope>
</reference>
<keyword evidence="1" id="KW-1133">Transmembrane helix</keyword>
<gene>
    <name evidence="2" type="ORF">SIRAN3599</name>
</gene>
<keyword evidence="1" id="KW-0812">Transmembrane</keyword>
<evidence type="ECO:0000256" key="1">
    <source>
        <dbReference type="SAM" id="Phobius"/>
    </source>
</evidence>
<dbReference type="HOGENOM" id="CLU_2703306_0_0_11"/>
<dbReference type="EMBL" id="LK022848">
    <property type="protein sequence ID" value="CDR06724.1"/>
    <property type="molecule type" value="Genomic_DNA"/>
</dbReference>
<accession>A0A060ZLV9</accession>